<comment type="caution">
    <text evidence="1">The sequence shown here is derived from an EMBL/GenBank/DDBJ whole genome shotgun (WGS) entry which is preliminary data.</text>
</comment>
<organism evidence="1 2">
    <name type="scientific">Marinobacter salexigens</name>
    <dbReference type="NCBI Taxonomy" id="1925763"/>
    <lineage>
        <taxon>Bacteria</taxon>
        <taxon>Pseudomonadati</taxon>
        <taxon>Pseudomonadota</taxon>
        <taxon>Gammaproteobacteria</taxon>
        <taxon>Pseudomonadales</taxon>
        <taxon>Marinobacteraceae</taxon>
        <taxon>Marinobacter</taxon>
    </lineage>
</organism>
<sequence length="105" mass="11866">MKLSREFFVFLCCTLIVRGALASGEQQELMTVHDQTGRSIELTMIYTNNNDGSKTVIRLEPQEKIKTFFDQACKKEEGPNSHFVEPNGNLRLSGTASFSYTCHTE</sequence>
<protein>
    <submittedName>
        <fullName evidence="1">Uncharacterized protein</fullName>
    </submittedName>
</protein>
<name>A0ABS6A336_9GAMM</name>
<evidence type="ECO:0000313" key="2">
    <source>
        <dbReference type="Proteomes" id="UP000753376"/>
    </source>
</evidence>
<dbReference type="RefSeq" id="WP_216006411.1">
    <property type="nucleotide sequence ID" value="NZ_JAHKPV010000001.1"/>
</dbReference>
<proteinExistence type="predicted"/>
<reference evidence="1 2" key="1">
    <citation type="submission" date="2021-05" db="EMBL/GenBank/DDBJ databases">
        <title>Draft genomes of bacteria isolated from model marine particles.</title>
        <authorList>
            <person name="Datta M.S."/>
            <person name="Schwartzman J.A."/>
            <person name="Enke T.N."/>
            <person name="Saavedra J."/>
            <person name="Cermak N."/>
            <person name="Cordero O.X."/>
        </authorList>
    </citation>
    <scope>NUCLEOTIDE SEQUENCE [LARGE SCALE GENOMIC DNA]</scope>
    <source>
        <strain evidence="1 2">D2M19</strain>
    </source>
</reference>
<dbReference type="Proteomes" id="UP000753376">
    <property type="component" value="Unassembled WGS sequence"/>
</dbReference>
<accession>A0ABS6A336</accession>
<evidence type="ECO:0000313" key="1">
    <source>
        <dbReference type="EMBL" id="MBU2872481.1"/>
    </source>
</evidence>
<keyword evidence="2" id="KW-1185">Reference proteome</keyword>
<gene>
    <name evidence="1" type="ORF">KO508_00550</name>
</gene>
<dbReference type="EMBL" id="JAHKPV010000001">
    <property type="protein sequence ID" value="MBU2872481.1"/>
    <property type="molecule type" value="Genomic_DNA"/>
</dbReference>